<accession>A0A9N7Z0I6</accession>
<organism evidence="1 2">
    <name type="scientific">Pleuronectes platessa</name>
    <name type="common">European plaice</name>
    <dbReference type="NCBI Taxonomy" id="8262"/>
    <lineage>
        <taxon>Eukaryota</taxon>
        <taxon>Metazoa</taxon>
        <taxon>Chordata</taxon>
        <taxon>Craniata</taxon>
        <taxon>Vertebrata</taxon>
        <taxon>Euteleostomi</taxon>
        <taxon>Actinopterygii</taxon>
        <taxon>Neopterygii</taxon>
        <taxon>Teleostei</taxon>
        <taxon>Neoteleostei</taxon>
        <taxon>Acanthomorphata</taxon>
        <taxon>Carangaria</taxon>
        <taxon>Pleuronectiformes</taxon>
        <taxon>Pleuronectoidei</taxon>
        <taxon>Pleuronectidae</taxon>
        <taxon>Pleuronectes</taxon>
    </lineage>
</organism>
<dbReference type="AlphaFoldDB" id="A0A9N7Z0I6"/>
<sequence>MDESWRREAQAVVETSYDEKVSGTCKSEQLEECRHRREYNNDKVGMWRWTVAGVNYMNDTLVDLLPTPPGQLGGGAGQKGLVKAASSSGSSKGYGLLTDTCSELTEHFLLRNIATPLALVCKGAMTDGDPGSRRVNPSTHSPLPRIPLLIYEGAG</sequence>
<gene>
    <name evidence="1" type="ORF">PLEPLA_LOCUS32178</name>
</gene>
<dbReference type="EMBL" id="CADEAL010003369">
    <property type="protein sequence ID" value="CAB1444462.1"/>
    <property type="molecule type" value="Genomic_DNA"/>
</dbReference>
<evidence type="ECO:0000313" key="2">
    <source>
        <dbReference type="Proteomes" id="UP001153269"/>
    </source>
</evidence>
<name>A0A9N7Z0I6_PLEPL</name>
<proteinExistence type="predicted"/>
<protein>
    <submittedName>
        <fullName evidence="1">Uncharacterized protein</fullName>
    </submittedName>
</protein>
<reference evidence="1" key="1">
    <citation type="submission" date="2020-03" db="EMBL/GenBank/DDBJ databases">
        <authorList>
            <person name="Weist P."/>
        </authorList>
    </citation>
    <scope>NUCLEOTIDE SEQUENCE</scope>
</reference>
<evidence type="ECO:0000313" key="1">
    <source>
        <dbReference type="EMBL" id="CAB1444462.1"/>
    </source>
</evidence>
<keyword evidence="2" id="KW-1185">Reference proteome</keyword>
<comment type="caution">
    <text evidence="1">The sequence shown here is derived from an EMBL/GenBank/DDBJ whole genome shotgun (WGS) entry which is preliminary data.</text>
</comment>
<dbReference type="Proteomes" id="UP001153269">
    <property type="component" value="Unassembled WGS sequence"/>
</dbReference>